<evidence type="ECO:0000313" key="2">
    <source>
        <dbReference type="Proteomes" id="UP000501676"/>
    </source>
</evidence>
<dbReference type="Proteomes" id="UP000501676">
    <property type="component" value="Chromosome"/>
</dbReference>
<dbReference type="AlphaFoldDB" id="A0A6G7B314"/>
<name>A0A6G7B314_9LACO</name>
<accession>A0A6G7B314</accession>
<dbReference type="InterPro" id="IPR011990">
    <property type="entry name" value="TPR-like_helical_dom_sf"/>
</dbReference>
<gene>
    <name evidence="1" type="ORF">G6Z83_03215</name>
</gene>
<dbReference type="RefSeq" id="WP_006730710.1">
    <property type="nucleotide sequence ID" value="NZ_CP049228.1"/>
</dbReference>
<dbReference type="EMBL" id="CP049228">
    <property type="protein sequence ID" value="QIH23722.1"/>
    <property type="molecule type" value="Genomic_DNA"/>
</dbReference>
<dbReference type="Gene3D" id="1.25.40.10">
    <property type="entry name" value="Tetratricopeptide repeat domain"/>
    <property type="match status" value="1"/>
</dbReference>
<sequence length="210" mass="23980">MNKKIRKVLPSNKQEAYIHSLICKIDAAPSDVNNYLELSTYLIENNSPEQALELLQKAKACTNDDTSSLDYNIAICFYMLGDYQAAGKILDSMPNNDATLYQKALVAIKSGQYAKALAYAITIKKPSMRTYELIGDCWLSQGKLVEARLEYKKIEASIRSAKINFLLGVTYFPEDRAEAEKYFERSKKQDEKYFYSAKKQYNSIVNMIKK</sequence>
<evidence type="ECO:0000313" key="1">
    <source>
        <dbReference type="EMBL" id="QIH23722.1"/>
    </source>
</evidence>
<protein>
    <submittedName>
        <fullName evidence="1">Tetratricopeptide repeat protein</fullName>
    </submittedName>
</protein>
<dbReference type="SUPFAM" id="SSF48452">
    <property type="entry name" value="TPR-like"/>
    <property type="match status" value="1"/>
</dbReference>
<dbReference type="GeneID" id="93221378"/>
<organism evidence="1 2">
    <name type="scientific">Lactobacillus iners</name>
    <dbReference type="NCBI Taxonomy" id="147802"/>
    <lineage>
        <taxon>Bacteria</taxon>
        <taxon>Bacillati</taxon>
        <taxon>Bacillota</taxon>
        <taxon>Bacilli</taxon>
        <taxon>Lactobacillales</taxon>
        <taxon>Lactobacillaceae</taxon>
        <taxon>Lactobacillus</taxon>
    </lineage>
</organism>
<dbReference type="Pfam" id="PF13432">
    <property type="entry name" value="TPR_16"/>
    <property type="match status" value="1"/>
</dbReference>
<reference evidence="1 2" key="1">
    <citation type="submission" date="2020-02" db="EMBL/GenBank/DDBJ databases">
        <title>Complete genome sequences of six Lactobacillus iners strains isolated from the human vagina.</title>
        <authorList>
            <person name="France M.T."/>
            <person name="Rutt L."/>
            <person name="Narina S."/>
            <person name="Arbaugh S."/>
            <person name="Humphrys M.S."/>
            <person name="Ma B."/>
            <person name="Hayward M.R."/>
            <person name="Relman D."/>
            <person name="Kwon D.S."/>
            <person name="Ravel J."/>
        </authorList>
    </citation>
    <scope>NUCLEOTIDE SEQUENCE [LARGE SCALE GENOMIC DNA]</scope>
    <source>
        <strain evidence="1 2">C0210C1</strain>
    </source>
</reference>
<proteinExistence type="predicted"/>